<proteinExistence type="predicted"/>
<evidence type="ECO:0000313" key="3">
    <source>
        <dbReference type="Proteomes" id="UP000032803"/>
    </source>
</evidence>
<dbReference type="OrthoDB" id="5653309at2"/>
<dbReference type="KEGG" id="lha:LHA_0006"/>
<gene>
    <name evidence="2" type="ORF">LHA_0006</name>
</gene>
<dbReference type="EMBL" id="LN681225">
    <property type="protein sequence ID" value="CEK09133.1"/>
    <property type="molecule type" value="Genomic_DNA"/>
</dbReference>
<feature type="compositionally biased region" description="Basic and acidic residues" evidence="1">
    <location>
        <begin position="201"/>
        <end position="210"/>
    </location>
</feature>
<accession>A0A0A8UKC6</accession>
<dbReference type="PATRIC" id="fig|449.7.peg.1797"/>
<dbReference type="RefSeq" id="WP_045104723.1">
    <property type="nucleotide sequence ID" value="NZ_LN681225.1"/>
</dbReference>
<sequence>MKYSKAELIEMENPYESLIKKDNGVSLIESRDAINELSGKDRRALVTKIALNCPTSGFSDLNKVIHRSLVCNEFSAAIGRVCILNRLATNLNGSTPHLVFADRDFNISFFHEFPELVAKLVPNMKALSEKMATAASGQYSMIARQLALIFSESLVKQDDDCTNQFGAIVEEQQRSIQRSPSRERNSMFASISEDETTTLSEESKTEITYN</sequence>
<evidence type="ECO:0000313" key="2">
    <source>
        <dbReference type="EMBL" id="CEK09133.1"/>
    </source>
</evidence>
<protein>
    <submittedName>
        <fullName evidence="2">Uncharacterized protein</fullName>
    </submittedName>
</protein>
<dbReference type="HOGENOM" id="CLU_1308852_0_0_6"/>
<dbReference type="AlphaFoldDB" id="A0A0A8UKC6"/>
<reference evidence="3" key="1">
    <citation type="submission" date="2014-09" db="EMBL/GenBank/DDBJ databases">
        <authorList>
            <person name="Gomez-Valero L."/>
        </authorList>
    </citation>
    <scope>NUCLEOTIDE SEQUENCE [LARGE SCALE GENOMIC DNA]</scope>
    <source>
        <strain evidence="3">ATCC35250</strain>
    </source>
</reference>
<organism evidence="2 3">
    <name type="scientific">Legionella hackeliae</name>
    <dbReference type="NCBI Taxonomy" id="449"/>
    <lineage>
        <taxon>Bacteria</taxon>
        <taxon>Pseudomonadati</taxon>
        <taxon>Pseudomonadota</taxon>
        <taxon>Gammaproteobacteria</taxon>
        <taxon>Legionellales</taxon>
        <taxon>Legionellaceae</taxon>
        <taxon>Legionella</taxon>
    </lineage>
</organism>
<feature type="region of interest" description="Disordered" evidence="1">
    <location>
        <begin position="172"/>
        <end position="210"/>
    </location>
</feature>
<evidence type="ECO:0000256" key="1">
    <source>
        <dbReference type="SAM" id="MobiDB-lite"/>
    </source>
</evidence>
<keyword evidence="3" id="KW-1185">Reference proteome</keyword>
<dbReference type="Proteomes" id="UP000032803">
    <property type="component" value="Chromosome I"/>
</dbReference>
<name>A0A0A8UKC6_LEGHA</name>